<dbReference type="Proteomes" id="UP000095283">
    <property type="component" value="Unplaced"/>
</dbReference>
<evidence type="ECO:0000313" key="4">
    <source>
        <dbReference type="WBParaSite" id="Hba_04762"/>
    </source>
</evidence>
<dbReference type="WBParaSite" id="Hba_04762">
    <property type="protein sequence ID" value="Hba_04762"/>
    <property type="gene ID" value="Hba_04762"/>
</dbReference>
<feature type="chain" id="PRO_5009310644" evidence="2">
    <location>
        <begin position="21"/>
        <end position="316"/>
    </location>
</feature>
<feature type="signal peptide" evidence="2">
    <location>
        <begin position="1"/>
        <end position="20"/>
    </location>
</feature>
<evidence type="ECO:0000256" key="2">
    <source>
        <dbReference type="SAM" id="SignalP"/>
    </source>
</evidence>
<proteinExistence type="predicted"/>
<organism evidence="3 4">
    <name type="scientific">Heterorhabditis bacteriophora</name>
    <name type="common">Entomopathogenic nematode worm</name>
    <dbReference type="NCBI Taxonomy" id="37862"/>
    <lineage>
        <taxon>Eukaryota</taxon>
        <taxon>Metazoa</taxon>
        <taxon>Ecdysozoa</taxon>
        <taxon>Nematoda</taxon>
        <taxon>Chromadorea</taxon>
        <taxon>Rhabditida</taxon>
        <taxon>Rhabditina</taxon>
        <taxon>Rhabditomorpha</taxon>
        <taxon>Strongyloidea</taxon>
        <taxon>Heterorhabditidae</taxon>
        <taxon>Heterorhabditis</taxon>
    </lineage>
</organism>
<sequence length="316" mass="36016">MVLIYSVLVVLVSLLGYAVSQDIQQLNPIVIPVSEESQDDSNIDRVPTFRMQPYEPSLERKRRQALEGDIYIYIFRLLFCDYNYFMPLTESYYFKNLIFYFPYLNDKNLIITRKNCKTDAFMFAANFHSLGFCVIHTVNSEKNASAFHPDASIDPRLPRMLAWINIKALRKAVHDKYYSKQKSWQLDAFLPDGERLIVDDGLKIKPQERYATMKPVDGDGDPRNPFDNERDDSKKTKSLLGGVDTFIFFVNSVVIAIRPVMVLHQGSPVSLPFMECKVGVPCISTVAFPDSSPCPARQGDPCAPKPPCVRIVIKPL</sequence>
<evidence type="ECO:0000256" key="1">
    <source>
        <dbReference type="SAM" id="MobiDB-lite"/>
    </source>
</evidence>
<keyword evidence="2" id="KW-0732">Signal</keyword>
<feature type="compositionally biased region" description="Basic and acidic residues" evidence="1">
    <location>
        <begin position="216"/>
        <end position="234"/>
    </location>
</feature>
<name>A0A1I7WIG7_HETBA</name>
<keyword evidence="3" id="KW-1185">Reference proteome</keyword>
<reference evidence="4" key="1">
    <citation type="submission" date="2016-11" db="UniProtKB">
        <authorList>
            <consortium name="WormBaseParasite"/>
        </authorList>
    </citation>
    <scope>IDENTIFICATION</scope>
</reference>
<feature type="region of interest" description="Disordered" evidence="1">
    <location>
        <begin position="209"/>
        <end position="234"/>
    </location>
</feature>
<evidence type="ECO:0000313" key="3">
    <source>
        <dbReference type="Proteomes" id="UP000095283"/>
    </source>
</evidence>
<accession>A0A1I7WIG7</accession>
<dbReference type="AlphaFoldDB" id="A0A1I7WIG7"/>
<protein>
    <submittedName>
        <fullName evidence="4">Secreted protein</fullName>
    </submittedName>
</protein>